<evidence type="ECO:0000313" key="1">
    <source>
        <dbReference type="EMBL" id="RYB94371.1"/>
    </source>
</evidence>
<proteinExistence type="predicted"/>
<accession>A0A4Q2RYK6</accession>
<gene>
    <name evidence="1" type="ORF">EUA93_08455</name>
</gene>
<comment type="caution">
    <text evidence="1">The sequence shown here is derived from an EMBL/GenBank/DDBJ whole genome shotgun (WGS) entry which is preliminary data.</text>
</comment>
<dbReference type="EMBL" id="SDWT01000001">
    <property type="protein sequence ID" value="RYB94371.1"/>
    <property type="molecule type" value="Genomic_DNA"/>
</dbReference>
<name>A0A4Q2RYK6_9ACTN</name>
<sequence length="284" mass="30904">MTVLEKLLVPELSRRIVEQGHDELTGAVYRPDDMIGLTPVERVKALGLDGADGPFGEAPDHVDVIRFGTNPLMDLRIPTNAPGHAEVPWPTYPTGFLRNAAPVWILTMTRMPVSARFVRVSLDGSEQEFSRFHGAARGWEGAKGYIPPLHLVGPRAQHGGLDLPCSYTADQQSVEMVWVGDEQVPEGFAQVRPGIHVRVLPVSACEVFDIALVARWRDHPVRVLQQVGEEVLVLVTPESAADVEELGAAEVEPGVYQAVAPAAELTETEGVRSDPVPTQRAPRA</sequence>
<organism evidence="1 2">
    <name type="scientific">Nocardioides oleivorans</name>
    <dbReference type="NCBI Taxonomy" id="273676"/>
    <lineage>
        <taxon>Bacteria</taxon>
        <taxon>Bacillati</taxon>
        <taxon>Actinomycetota</taxon>
        <taxon>Actinomycetes</taxon>
        <taxon>Propionibacteriales</taxon>
        <taxon>Nocardioidaceae</taxon>
        <taxon>Nocardioides</taxon>
    </lineage>
</organism>
<evidence type="ECO:0000313" key="2">
    <source>
        <dbReference type="Proteomes" id="UP000294071"/>
    </source>
</evidence>
<dbReference type="RefSeq" id="WP_129399722.1">
    <property type="nucleotide sequence ID" value="NZ_SDWT01000001.1"/>
</dbReference>
<dbReference type="Proteomes" id="UP000294071">
    <property type="component" value="Unassembled WGS sequence"/>
</dbReference>
<protein>
    <submittedName>
        <fullName evidence="1">Uncharacterized protein</fullName>
    </submittedName>
</protein>
<dbReference type="AlphaFoldDB" id="A0A4Q2RYK6"/>
<keyword evidence="2" id="KW-1185">Reference proteome</keyword>
<reference evidence="1 2" key="1">
    <citation type="submission" date="2019-01" db="EMBL/GenBank/DDBJ databases">
        <title>Novel species of Nocardioides.</title>
        <authorList>
            <person name="Liu Q."/>
            <person name="Xin Y.-H."/>
        </authorList>
    </citation>
    <scope>NUCLEOTIDE SEQUENCE [LARGE SCALE GENOMIC DNA]</scope>
    <source>
        <strain evidence="1 2">CGMCC 4.6882</strain>
    </source>
</reference>
<dbReference type="OrthoDB" id="3748032at2"/>